<dbReference type="GO" id="GO:0150077">
    <property type="term" value="P:regulation of neuroinflammatory response"/>
    <property type="evidence" value="ECO:0007669"/>
    <property type="project" value="InterPro"/>
</dbReference>
<dbReference type="PANTHER" id="PTHR21462:SF2">
    <property type="entry name" value="CELL SURFACE GLYCOPROTEIN CD200 RECEPTOR 2"/>
    <property type="match status" value="1"/>
</dbReference>
<evidence type="ECO:0000256" key="3">
    <source>
        <dbReference type="ARBA" id="ARBA00022692"/>
    </source>
</evidence>
<proteinExistence type="inferred from homology"/>
<keyword evidence="4 8" id="KW-1133">Transmembrane helix</keyword>
<protein>
    <recommendedName>
        <fullName evidence="10">Ig-like domain-containing protein</fullName>
    </recommendedName>
</protein>
<dbReference type="SUPFAM" id="SSF48726">
    <property type="entry name" value="Immunoglobulin"/>
    <property type="match status" value="1"/>
</dbReference>
<feature type="signal peptide" evidence="9">
    <location>
        <begin position="1"/>
        <end position="22"/>
    </location>
</feature>
<dbReference type="PANTHER" id="PTHR21462">
    <property type="entry name" value="CELL SURFACE GLYCOPROTEIN OX2 RECEPTOR PRECURSOR"/>
    <property type="match status" value="1"/>
</dbReference>
<keyword evidence="6" id="KW-1015">Disulfide bond</keyword>
<dbReference type="InterPro" id="IPR003599">
    <property type="entry name" value="Ig_sub"/>
</dbReference>
<dbReference type="GO" id="GO:0016020">
    <property type="term" value="C:membrane"/>
    <property type="evidence" value="ECO:0007669"/>
    <property type="project" value="UniProtKB-SubCell"/>
</dbReference>
<dbReference type="InterPro" id="IPR007110">
    <property type="entry name" value="Ig-like_dom"/>
</dbReference>
<dbReference type="EMBL" id="JAVHJS010000008">
    <property type="protein sequence ID" value="KAK2849763.1"/>
    <property type="molecule type" value="Genomic_DNA"/>
</dbReference>
<dbReference type="Gene3D" id="2.60.40.10">
    <property type="entry name" value="Immunoglobulins"/>
    <property type="match status" value="2"/>
</dbReference>
<evidence type="ECO:0000256" key="1">
    <source>
        <dbReference type="ARBA" id="ARBA00004167"/>
    </source>
</evidence>
<evidence type="ECO:0000256" key="7">
    <source>
        <dbReference type="ARBA" id="ARBA00023180"/>
    </source>
</evidence>
<keyword evidence="12" id="KW-1185">Reference proteome</keyword>
<dbReference type="GO" id="GO:0038023">
    <property type="term" value="F:signaling receptor activity"/>
    <property type="evidence" value="ECO:0007669"/>
    <property type="project" value="InterPro"/>
</dbReference>
<comment type="similarity">
    <text evidence="2">Belongs to the CD200R family.</text>
</comment>
<dbReference type="InterPro" id="IPR013106">
    <property type="entry name" value="Ig_V-set"/>
</dbReference>
<evidence type="ECO:0000313" key="11">
    <source>
        <dbReference type="EMBL" id="KAK2849763.1"/>
    </source>
</evidence>
<evidence type="ECO:0000256" key="2">
    <source>
        <dbReference type="ARBA" id="ARBA00008215"/>
    </source>
</evidence>
<keyword evidence="7" id="KW-0325">Glycoprotein</keyword>
<evidence type="ECO:0000256" key="6">
    <source>
        <dbReference type="ARBA" id="ARBA00023157"/>
    </source>
</evidence>
<evidence type="ECO:0000259" key="10">
    <source>
        <dbReference type="PROSITE" id="PS50835"/>
    </source>
</evidence>
<keyword evidence="9" id="KW-0732">Signal</keyword>
<dbReference type="Pfam" id="PF07686">
    <property type="entry name" value="V-set"/>
    <property type="match status" value="1"/>
</dbReference>
<evidence type="ECO:0000256" key="4">
    <source>
        <dbReference type="ARBA" id="ARBA00022989"/>
    </source>
</evidence>
<comment type="caution">
    <text evidence="11">The sequence shown here is derived from an EMBL/GenBank/DDBJ whole genome shotgun (WGS) entry which is preliminary data.</text>
</comment>
<feature type="chain" id="PRO_5041639578" description="Ig-like domain-containing protein" evidence="9">
    <location>
        <begin position="23"/>
        <end position="306"/>
    </location>
</feature>
<dbReference type="Proteomes" id="UP001187315">
    <property type="component" value="Unassembled WGS sequence"/>
</dbReference>
<reference evidence="11" key="1">
    <citation type="submission" date="2023-08" db="EMBL/GenBank/DDBJ databases">
        <title>Pelteobagrus vachellii genome.</title>
        <authorList>
            <person name="Liu H."/>
        </authorList>
    </citation>
    <scope>NUCLEOTIDE SEQUENCE</scope>
    <source>
        <strain evidence="11">PRFRI_2022a</strain>
        <tissue evidence="11">Muscle</tissue>
    </source>
</reference>
<evidence type="ECO:0000313" key="12">
    <source>
        <dbReference type="Proteomes" id="UP001187315"/>
    </source>
</evidence>
<dbReference type="InterPro" id="IPR036179">
    <property type="entry name" value="Ig-like_dom_sf"/>
</dbReference>
<dbReference type="SMART" id="SM00409">
    <property type="entry name" value="IG"/>
    <property type="match status" value="1"/>
</dbReference>
<comment type="subcellular location">
    <subcellularLocation>
        <location evidence="1">Membrane</location>
        <topology evidence="1">Single-pass membrane protein</topology>
    </subcellularLocation>
</comment>
<dbReference type="InterPro" id="IPR040012">
    <property type="entry name" value="CD200R"/>
</dbReference>
<evidence type="ECO:0000256" key="8">
    <source>
        <dbReference type="SAM" id="Phobius"/>
    </source>
</evidence>
<feature type="domain" description="Ig-like" evidence="10">
    <location>
        <begin position="130"/>
        <end position="210"/>
    </location>
</feature>
<feature type="domain" description="Ig-like" evidence="10">
    <location>
        <begin position="33"/>
        <end position="125"/>
    </location>
</feature>
<organism evidence="11 12">
    <name type="scientific">Tachysurus vachellii</name>
    <name type="common">Darkbarbel catfish</name>
    <name type="synonym">Pelteobagrus vachellii</name>
    <dbReference type="NCBI Taxonomy" id="175792"/>
    <lineage>
        <taxon>Eukaryota</taxon>
        <taxon>Metazoa</taxon>
        <taxon>Chordata</taxon>
        <taxon>Craniata</taxon>
        <taxon>Vertebrata</taxon>
        <taxon>Euteleostomi</taxon>
        <taxon>Actinopterygii</taxon>
        <taxon>Neopterygii</taxon>
        <taxon>Teleostei</taxon>
        <taxon>Ostariophysi</taxon>
        <taxon>Siluriformes</taxon>
        <taxon>Bagridae</taxon>
        <taxon>Tachysurus</taxon>
    </lineage>
</organism>
<dbReference type="GO" id="GO:0009986">
    <property type="term" value="C:cell surface"/>
    <property type="evidence" value="ECO:0007669"/>
    <property type="project" value="UniProtKB-ARBA"/>
</dbReference>
<dbReference type="PROSITE" id="PS50835">
    <property type="entry name" value="IG_LIKE"/>
    <property type="match status" value="2"/>
</dbReference>
<evidence type="ECO:0000256" key="5">
    <source>
        <dbReference type="ARBA" id="ARBA00023136"/>
    </source>
</evidence>
<name>A0AA88N4D5_TACVA</name>
<gene>
    <name evidence="11" type="ORF">Q7C36_008546</name>
</gene>
<sequence length="306" mass="34328">MELKLVLKAVLLFAVCITRSCASVYRNMYVELGTTVTLTCTNTMISWHDMIFVIWKIKLRDKKCTIAVAKNDLDHDTCLDGKKQSHTADGMYHLIIPNFSIQDEGKYTCDTSYQSGGTIEEVTVSGRARPQLTGWLEYEQGQTVAVCEATGKPAATIQWKTPWNSTFVLGKASENTGQLSTVVNRLHLPQHASYENLTCVATASDLKNISTQFSNFTFRDAHSQWPIIFVCVLAAVLIAFSLTGLYLCSNFKLLSIFRKLCCKPEMPVTNEEKPQQPYDPEELQPYASYVQRVNSIYNSSADLFKA</sequence>
<keyword evidence="5 8" id="KW-0472">Membrane</keyword>
<dbReference type="AlphaFoldDB" id="A0AA88N4D5"/>
<evidence type="ECO:0000256" key="9">
    <source>
        <dbReference type="SAM" id="SignalP"/>
    </source>
</evidence>
<accession>A0AA88N4D5</accession>
<dbReference type="InterPro" id="IPR013783">
    <property type="entry name" value="Ig-like_fold"/>
</dbReference>
<keyword evidence="3 8" id="KW-0812">Transmembrane</keyword>
<feature type="transmembrane region" description="Helical" evidence="8">
    <location>
        <begin position="225"/>
        <end position="248"/>
    </location>
</feature>